<comment type="caution">
    <text evidence="1">The sequence shown here is derived from an EMBL/GenBank/DDBJ whole genome shotgun (WGS) entry which is preliminary data.</text>
</comment>
<keyword evidence="2" id="KW-1185">Reference proteome</keyword>
<reference evidence="1" key="1">
    <citation type="submission" date="2023-05" db="EMBL/GenBank/DDBJ databases">
        <authorList>
            <person name="Stuckert A."/>
        </authorList>
    </citation>
    <scope>NUCLEOTIDE SEQUENCE</scope>
</reference>
<gene>
    <name evidence="1" type="ORF">SPARVUS_LOCUS16620759</name>
</gene>
<proteinExistence type="predicted"/>
<evidence type="ECO:0000313" key="1">
    <source>
        <dbReference type="EMBL" id="CAI9624279.1"/>
    </source>
</evidence>
<dbReference type="EMBL" id="CATNWA010021877">
    <property type="protein sequence ID" value="CAI9624279.1"/>
    <property type="molecule type" value="Genomic_DNA"/>
</dbReference>
<evidence type="ECO:0000313" key="2">
    <source>
        <dbReference type="Proteomes" id="UP001162483"/>
    </source>
</evidence>
<protein>
    <submittedName>
        <fullName evidence="1">Uncharacterized protein</fullName>
    </submittedName>
</protein>
<name>A0ABN9HRL9_9NEOB</name>
<dbReference type="Proteomes" id="UP001162483">
    <property type="component" value="Unassembled WGS sequence"/>
</dbReference>
<organism evidence="1 2">
    <name type="scientific">Staurois parvus</name>
    <dbReference type="NCBI Taxonomy" id="386267"/>
    <lineage>
        <taxon>Eukaryota</taxon>
        <taxon>Metazoa</taxon>
        <taxon>Chordata</taxon>
        <taxon>Craniata</taxon>
        <taxon>Vertebrata</taxon>
        <taxon>Euteleostomi</taxon>
        <taxon>Amphibia</taxon>
        <taxon>Batrachia</taxon>
        <taxon>Anura</taxon>
        <taxon>Neobatrachia</taxon>
        <taxon>Ranoidea</taxon>
        <taxon>Ranidae</taxon>
        <taxon>Staurois</taxon>
    </lineage>
</organism>
<accession>A0ABN9HRL9</accession>
<sequence length="38" mass="4004">MEVGCSGHLVLQIEPLRATIMLNGMEFDTPAIEGSGAD</sequence>